<organism evidence="2 3">
    <name type="scientific">Xenoophorus captivus</name>
    <dbReference type="NCBI Taxonomy" id="1517983"/>
    <lineage>
        <taxon>Eukaryota</taxon>
        <taxon>Metazoa</taxon>
        <taxon>Chordata</taxon>
        <taxon>Craniata</taxon>
        <taxon>Vertebrata</taxon>
        <taxon>Euteleostomi</taxon>
        <taxon>Actinopterygii</taxon>
        <taxon>Neopterygii</taxon>
        <taxon>Teleostei</taxon>
        <taxon>Neoteleostei</taxon>
        <taxon>Acanthomorphata</taxon>
        <taxon>Ovalentaria</taxon>
        <taxon>Atherinomorphae</taxon>
        <taxon>Cyprinodontiformes</taxon>
        <taxon>Goodeidae</taxon>
        <taxon>Xenoophorus</taxon>
    </lineage>
</organism>
<comment type="caution">
    <text evidence="2">The sequence shown here is derived from an EMBL/GenBank/DDBJ whole genome shotgun (WGS) entry which is preliminary data.</text>
</comment>
<keyword evidence="3" id="KW-1185">Reference proteome</keyword>
<name>A0ABV0RKB0_9TELE</name>
<evidence type="ECO:0000313" key="3">
    <source>
        <dbReference type="Proteomes" id="UP001434883"/>
    </source>
</evidence>
<gene>
    <name evidence="2" type="ORF">XENOCAPTIV_009136</name>
</gene>
<dbReference type="SUPFAM" id="SSF49265">
    <property type="entry name" value="Fibronectin type III"/>
    <property type="match status" value="1"/>
</dbReference>
<sequence>MIGPPPHLYTGIPGGVGDMSSQYIPQYHPAHIFSEQDSHSQHGRQSFLHRDDRASKTHERLQKKLKERQGGGGQVKDSPPSSPQKSCSSPPTVDIQNGIGTKGLDTEHRHGVACSDKGKNGESRGNRPSAMRFPSLSMAKMGHTRMLTASRYSFRLAAKNDMGVSEVVDLFTSCSVPLPPFPPELEMAGVTFLSMKWQRPSSSPKEDDIYYTLEMEEEGSVYLLV</sequence>
<protein>
    <recommendedName>
        <fullName evidence="4">Fibronectin type-III domain-containing protein</fullName>
    </recommendedName>
</protein>
<feature type="compositionally biased region" description="Basic and acidic residues" evidence="1">
    <location>
        <begin position="104"/>
        <end position="125"/>
    </location>
</feature>
<reference evidence="2 3" key="1">
    <citation type="submission" date="2021-06" db="EMBL/GenBank/DDBJ databases">
        <authorList>
            <person name="Palmer J.M."/>
        </authorList>
    </citation>
    <scope>NUCLEOTIDE SEQUENCE [LARGE SCALE GENOMIC DNA]</scope>
    <source>
        <strain evidence="2 3">XC_2019</strain>
        <tissue evidence="2">Muscle</tissue>
    </source>
</reference>
<feature type="compositionally biased region" description="Basic and acidic residues" evidence="1">
    <location>
        <begin position="48"/>
        <end position="69"/>
    </location>
</feature>
<evidence type="ECO:0008006" key="4">
    <source>
        <dbReference type="Google" id="ProtNLM"/>
    </source>
</evidence>
<accession>A0ABV0RKB0</accession>
<proteinExistence type="predicted"/>
<feature type="region of interest" description="Disordered" evidence="1">
    <location>
        <begin position="35"/>
        <end position="132"/>
    </location>
</feature>
<dbReference type="Proteomes" id="UP001434883">
    <property type="component" value="Unassembled WGS sequence"/>
</dbReference>
<dbReference type="EMBL" id="JAHRIN010050621">
    <property type="protein sequence ID" value="MEQ2208621.1"/>
    <property type="molecule type" value="Genomic_DNA"/>
</dbReference>
<evidence type="ECO:0000256" key="1">
    <source>
        <dbReference type="SAM" id="MobiDB-lite"/>
    </source>
</evidence>
<dbReference type="InterPro" id="IPR036116">
    <property type="entry name" value="FN3_sf"/>
</dbReference>
<evidence type="ECO:0000313" key="2">
    <source>
        <dbReference type="EMBL" id="MEQ2208621.1"/>
    </source>
</evidence>